<proteinExistence type="predicted"/>
<evidence type="ECO:0000313" key="1">
    <source>
        <dbReference type="EMBL" id="MBJ6372215.1"/>
    </source>
</evidence>
<name>A0A8J7J664_9RHOB</name>
<dbReference type="Proteomes" id="UP000619079">
    <property type="component" value="Unassembled WGS sequence"/>
</dbReference>
<dbReference type="Gene3D" id="2.60.40.1890">
    <property type="entry name" value="PCu(A)C copper chaperone"/>
    <property type="match status" value="1"/>
</dbReference>
<dbReference type="InterPro" id="IPR007410">
    <property type="entry name" value="LpqE-like"/>
</dbReference>
<protein>
    <submittedName>
        <fullName evidence="1">Copper chaperone PCu(A)C</fullName>
    </submittedName>
</protein>
<evidence type="ECO:0000313" key="2">
    <source>
        <dbReference type="Proteomes" id="UP000619079"/>
    </source>
</evidence>
<reference evidence="1" key="1">
    <citation type="submission" date="2020-12" db="EMBL/GenBank/DDBJ databases">
        <title>Sedimentitalea sp. nov., isolated from sand in Incheon.</title>
        <authorList>
            <person name="Kim W."/>
        </authorList>
    </citation>
    <scope>NUCLEOTIDE SEQUENCE</scope>
    <source>
        <strain evidence="1">CAU 1593</strain>
    </source>
</reference>
<dbReference type="SUPFAM" id="SSF110087">
    <property type="entry name" value="DR1885-like metal-binding protein"/>
    <property type="match status" value="1"/>
</dbReference>
<dbReference type="RefSeq" id="WP_199025089.1">
    <property type="nucleotide sequence ID" value="NZ_JAELVR010000007.1"/>
</dbReference>
<dbReference type="EMBL" id="JAELVR010000007">
    <property type="protein sequence ID" value="MBJ6372215.1"/>
    <property type="molecule type" value="Genomic_DNA"/>
</dbReference>
<dbReference type="Pfam" id="PF04314">
    <property type="entry name" value="PCuAC"/>
    <property type="match status" value="1"/>
</dbReference>
<accession>A0A8J7J664</accession>
<gene>
    <name evidence="1" type="ORF">JF290_11820</name>
</gene>
<comment type="caution">
    <text evidence="1">The sequence shown here is derived from an EMBL/GenBank/DDBJ whole genome shotgun (WGS) entry which is preliminary data.</text>
</comment>
<keyword evidence="2" id="KW-1185">Reference proteome</keyword>
<organism evidence="1 2">
    <name type="scientific">Sedimentitalea arenosa</name>
    <dbReference type="NCBI Taxonomy" id="2798803"/>
    <lineage>
        <taxon>Bacteria</taxon>
        <taxon>Pseudomonadati</taxon>
        <taxon>Pseudomonadota</taxon>
        <taxon>Alphaproteobacteria</taxon>
        <taxon>Rhodobacterales</taxon>
        <taxon>Paracoccaceae</taxon>
        <taxon>Sedimentitalea</taxon>
    </lineage>
</organism>
<dbReference type="AlphaFoldDB" id="A0A8J7J664"/>
<dbReference type="InterPro" id="IPR036182">
    <property type="entry name" value="PCuAC_sf"/>
</dbReference>
<sequence length="265" mass="28024">MKAGKQIATLAALAVLGAIALGFFWHARQNPLLIGEVKAAPLQGRDATIGVFLNISNSGGPDRLVGARSIVAQRARLASAVADAGLPIPADSTPSLAPDGAYILMDGVGGTLDEGRMIPITLRFERAGELRTQARLQTPRATGEAARFGLFGIGDICIVEEGEPAPKIALAVEPDGDGWRVRIDAEDFTFSSEMLDGPHVPGMGHAHLYVGGLKLQRVFEPEVRIGALPPGRHEVRVTLNTNDHRAYVVDDLPVIATEVIDVPAP</sequence>